<dbReference type="RefSeq" id="WP_096427353.1">
    <property type="nucleotide sequence ID" value="NZ_AP018042.1"/>
</dbReference>
<dbReference type="OrthoDB" id="9816011at2"/>
<dbReference type="InterPro" id="IPR029441">
    <property type="entry name" value="Cass2"/>
</dbReference>
<dbReference type="Proteomes" id="UP000218267">
    <property type="component" value="Chromosome"/>
</dbReference>
<dbReference type="AlphaFoldDB" id="A0A1Y1CEF9"/>
<evidence type="ECO:0000313" key="3">
    <source>
        <dbReference type="Proteomes" id="UP000218267"/>
    </source>
</evidence>
<dbReference type="InterPro" id="IPR053182">
    <property type="entry name" value="YobU-like_regulator"/>
</dbReference>
<organism evidence="2 3">
    <name type="scientific">Labilibaculum antarcticum</name>
    <dbReference type="NCBI Taxonomy" id="1717717"/>
    <lineage>
        <taxon>Bacteria</taxon>
        <taxon>Pseudomonadati</taxon>
        <taxon>Bacteroidota</taxon>
        <taxon>Bacteroidia</taxon>
        <taxon>Marinilabiliales</taxon>
        <taxon>Marinifilaceae</taxon>
        <taxon>Labilibaculum</taxon>
    </lineage>
</organism>
<dbReference type="EMBL" id="AP018042">
    <property type="protein sequence ID" value="BAX78412.1"/>
    <property type="molecule type" value="Genomic_DNA"/>
</dbReference>
<protein>
    <submittedName>
        <fullName evidence="2">AraC family transcriptional regulator</fullName>
    </submittedName>
</protein>
<dbReference type="InterPro" id="IPR011256">
    <property type="entry name" value="Reg_factor_effector_dom_sf"/>
</dbReference>
<dbReference type="PANTHER" id="PTHR36444">
    <property type="entry name" value="TRANSCRIPTIONAL REGULATOR PROTEIN YOBU-RELATED"/>
    <property type="match status" value="1"/>
</dbReference>
<accession>A0A1Y1CEF9</accession>
<dbReference type="InterPro" id="IPR010499">
    <property type="entry name" value="AraC_E-bd"/>
</dbReference>
<name>A0A1Y1CEF9_9BACT</name>
<keyword evidence="3" id="KW-1185">Reference proteome</keyword>
<reference evidence="3" key="2">
    <citation type="journal article" date="2020" name="Antonie Van Leeuwenhoek">
        <title>Labilibaculum antarcticum sp. nov., a novel facultative anaerobic, psychrotorelant bacterium isolated from marine sediment of Antarctica.</title>
        <authorList>
            <person name="Watanabe M."/>
            <person name="Kojima H."/>
            <person name="Fukui M."/>
        </authorList>
    </citation>
    <scope>NUCLEOTIDE SEQUENCE [LARGE SCALE GENOMIC DNA]</scope>
    <source>
        <strain evidence="3">SPP2</strain>
    </source>
</reference>
<dbReference type="SUPFAM" id="SSF55136">
    <property type="entry name" value="Probable bacterial effector-binding domain"/>
    <property type="match status" value="1"/>
</dbReference>
<dbReference type="KEGG" id="mbas:ALGA_0017"/>
<gene>
    <name evidence="2" type="ORF">ALGA_0017</name>
</gene>
<dbReference type="SMART" id="SM00871">
    <property type="entry name" value="AraC_E_bind"/>
    <property type="match status" value="1"/>
</dbReference>
<reference evidence="2 3" key="1">
    <citation type="journal article" date="2018" name="Mar. Genomics">
        <title>Complete genome sequence of Marinifilaceae bacterium strain SPP2, isolated from the Antarctic marine sediment.</title>
        <authorList>
            <person name="Watanabe M."/>
            <person name="Kojima H."/>
            <person name="Fukui M."/>
        </authorList>
    </citation>
    <scope>NUCLEOTIDE SEQUENCE [LARGE SCALE GENOMIC DNA]</scope>
    <source>
        <strain evidence="2 3">SPP2</strain>
    </source>
</reference>
<sequence length="158" mass="18606">MEARIENLSEKRLVGIRLTMSLIDNRTGELWKRFMPRRIEIENNSTKDLISMQIYKPTYFADFNPAYEFEKWAAVEVANFDRVPTDMETFNLTGGLYAVFDYKGSSKDPGVFQYIFETWIPNSTYLLDNRPHFEVLGEKYKNADPNSEEEIWIPIRAK</sequence>
<proteinExistence type="predicted"/>
<dbReference type="Pfam" id="PF14526">
    <property type="entry name" value="Cass2"/>
    <property type="match status" value="1"/>
</dbReference>
<feature type="domain" description="AraC effector-binding" evidence="1">
    <location>
        <begin position="1"/>
        <end position="156"/>
    </location>
</feature>
<dbReference type="Gene3D" id="3.20.80.10">
    <property type="entry name" value="Regulatory factor, effector binding domain"/>
    <property type="match status" value="1"/>
</dbReference>
<evidence type="ECO:0000259" key="1">
    <source>
        <dbReference type="SMART" id="SM00871"/>
    </source>
</evidence>
<evidence type="ECO:0000313" key="2">
    <source>
        <dbReference type="EMBL" id="BAX78412.1"/>
    </source>
</evidence>
<dbReference type="PANTHER" id="PTHR36444:SF2">
    <property type="entry name" value="TRANSCRIPTIONAL REGULATOR PROTEIN YOBU-RELATED"/>
    <property type="match status" value="1"/>
</dbReference>